<keyword evidence="2" id="KW-0472">Membrane</keyword>
<dbReference type="RefSeq" id="WP_102927034.1">
    <property type="nucleotide sequence ID" value="NZ_LJSN01000007.1"/>
</dbReference>
<keyword evidence="2" id="KW-0812">Transmembrane</keyword>
<gene>
    <name evidence="3" type="ORF">AOB60_43025</name>
</gene>
<comment type="caution">
    <text evidence="3">The sequence shown here is derived from an EMBL/GenBank/DDBJ whole genome shotgun (WGS) entry which is preliminary data.</text>
</comment>
<keyword evidence="4" id="KW-1185">Reference proteome</keyword>
<reference evidence="4" key="1">
    <citation type="submission" date="2015-09" db="EMBL/GenBank/DDBJ databases">
        <authorList>
            <person name="Graham D.E."/>
            <person name="Mahan K.M."/>
            <person name="Klingeman D.M."/>
            <person name="Fida T."/>
            <person name="Giannone R.J."/>
            <person name="Hettich R.L."/>
            <person name="Parry R.J."/>
            <person name="Spain J.C."/>
        </authorList>
    </citation>
    <scope>NUCLEOTIDE SEQUENCE [LARGE SCALE GENOMIC DNA]</scope>
    <source>
        <strain evidence="4">JCM 4701</strain>
    </source>
</reference>
<name>A0A2N8P409_STRNR</name>
<feature type="compositionally biased region" description="Basic and acidic residues" evidence="1">
    <location>
        <begin position="1"/>
        <end position="11"/>
    </location>
</feature>
<evidence type="ECO:0000313" key="3">
    <source>
        <dbReference type="EMBL" id="PNE35765.1"/>
    </source>
</evidence>
<dbReference type="AlphaFoldDB" id="A0A2N8P409"/>
<dbReference type="EMBL" id="LJSN01000007">
    <property type="protein sequence ID" value="PNE35765.1"/>
    <property type="molecule type" value="Genomic_DNA"/>
</dbReference>
<dbReference type="Proteomes" id="UP000236047">
    <property type="component" value="Unassembled WGS sequence"/>
</dbReference>
<feature type="region of interest" description="Disordered" evidence="1">
    <location>
        <begin position="1"/>
        <end position="52"/>
    </location>
</feature>
<evidence type="ECO:0000256" key="2">
    <source>
        <dbReference type="SAM" id="Phobius"/>
    </source>
</evidence>
<evidence type="ECO:0000256" key="1">
    <source>
        <dbReference type="SAM" id="MobiDB-lite"/>
    </source>
</evidence>
<evidence type="ECO:0000313" key="4">
    <source>
        <dbReference type="Proteomes" id="UP000236047"/>
    </source>
</evidence>
<protein>
    <submittedName>
        <fullName evidence="3">Uncharacterized protein</fullName>
    </submittedName>
</protein>
<keyword evidence="2" id="KW-1133">Transmembrane helix</keyword>
<accession>A0A2N8P409</accession>
<organism evidence="3 4">
    <name type="scientific">Streptomyces noursei</name>
    <name type="common">Streptomyces albulus</name>
    <dbReference type="NCBI Taxonomy" id="1971"/>
    <lineage>
        <taxon>Bacteria</taxon>
        <taxon>Bacillati</taxon>
        <taxon>Actinomycetota</taxon>
        <taxon>Actinomycetes</taxon>
        <taxon>Kitasatosporales</taxon>
        <taxon>Streptomycetaceae</taxon>
        <taxon>Streptomyces</taxon>
    </lineage>
</organism>
<feature type="compositionally biased region" description="Polar residues" evidence="1">
    <location>
        <begin position="27"/>
        <end position="36"/>
    </location>
</feature>
<feature type="transmembrane region" description="Helical" evidence="2">
    <location>
        <begin position="72"/>
        <end position="91"/>
    </location>
</feature>
<proteinExistence type="predicted"/>
<sequence length="95" mass="10497">MTSDHLRHQEHLAPGAETVVETWGDPSGSSRTTQIGSHPGNPPGNAGPERRRRLDINVDGHFELALYVSPRLLRWFGGLCLTAASGTWYLLTHMH</sequence>